<evidence type="ECO:0000256" key="10">
    <source>
        <dbReference type="SAM" id="Phobius"/>
    </source>
</evidence>
<protein>
    <submittedName>
        <fullName evidence="12">BQ2448_6817 protein</fullName>
    </submittedName>
</protein>
<feature type="topological domain" description="Lumenal" evidence="8">
    <location>
        <begin position="774"/>
        <end position="776"/>
    </location>
</feature>
<feature type="binding site" evidence="8">
    <location>
        <begin position="128"/>
        <end position="135"/>
    </location>
    <ligand>
        <name>GTP</name>
        <dbReference type="ChEBI" id="CHEBI:37565"/>
    </ligand>
</feature>
<keyword evidence="6 8" id="KW-0342">GTP-binding</keyword>
<dbReference type="InterPro" id="IPR046758">
    <property type="entry name" value="Sey1/RHD3-like_3HB"/>
</dbReference>
<dbReference type="FunFam" id="3.40.50.300:FF:000727">
    <property type="entry name" value="Protein SEY1 homolog"/>
    <property type="match status" value="1"/>
</dbReference>
<dbReference type="Pfam" id="PF05879">
    <property type="entry name" value="RHD3_GTPase"/>
    <property type="match status" value="1"/>
</dbReference>
<evidence type="ECO:0000256" key="7">
    <source>
        <dbReference type="ARBA" id="ARBA00023136"/>
    </source>
</evidence>
<keyword evidence="4 8" id="KW-0256">Endoplasmic reticulum</keyword>
<evidence type="ECO:0000256" key="5">
    <source>
        <dbReference type="ARBA" id="ARBA00022989"/>
    </source>
</evidence>
<keyword evidence="3 8" id="KW-0378">Hydrolase</keyword>
<dbReference type="GO" id="GO:0005525">
    <property type="term" value="F:GTP binding"/>
    <property type="evidence" value="ECO:0007669"/>
    <property type="project" value="UniProtKB-UniRule"/>
</dbReference>
<name>A0A238FMJ7_9BASI</name>
<evidence type="ECO:0000256" key="3">
    <source>
        <dbReference type="ARBA" id="ARBA00022801"/>
    </source>
</evidence>
<organism evidence="12 13">
    <name type="scientific">Microbotryum intermedium</name>
    <dbReference type="NCBI Taxonomy" id="269621"/>
    <lineage>
        <taxon>Eukaryota</taxon>
        <taxon>Fungi</taxon>
        <taxon>Dikarya</taxon>
        <taxon>Basidiomycota</taxon>
        <taxon>Pucciniomycotina</taxon>
        <taxon>Microbotryomycetes</taxon>
        <taxon>Microbotryales</taxon>
        <taxon>Microbotryaceae</taxon>
        <taxon>Microbotryum</taxon>
    </lineage>
</organism>
<dbReference type="Pfam" id="PF20428">
    <property type="entry name" value="Sey1_3HB"/>
    <property type="match status" value="1"/>
</dbReference>
<dbReference type="Gene3D" id="3.40.50.300">
    <property type="entry name" value="P-loop containing nucleotide triphosphate hydrolases"/>
    <property type="match status" value="1"/>
</dbReference>
<dbReference type="Proteomes" id="UP000198372">
    <property type="component" value="Unassembled WGS sequence"/>
</dbReference>
<dbReference type="GO" id="GO:0003924">
    <property type="term" value="F:GTPase activity"/>
    <property type="evidence" value="ECO:0007669"/>
    <property type="project" value="UniProtKB-UniRule"/>
</dbReference>
<keyword evidence="1 8" id="KW-0812">Transmembrane</keyword>
<feature type="compositionally biased region" description="Low complexity" evidence="9">
    <location>
        <begin position="42"/>
        <end position="59"/>
    </location>
</feature>
<dbReference type="GO" id="GO:0016320">
    <property type="term" value="P:endoplasmic reticulum membrane fusion"/>
    <property type="evidence" value="ECO:0007669"/>
    <property type="project" value="TreeGrafter"/>
</dbReference>
<keyword evidence="5 8" id="KW-1133">Transmembrane helix</keyword>
<accession>A0A238FMJ7</accession>
<evidence type="ECO:0000256" key="1">
    <source>
        <dbReference type="ARBA" id="ARBA00022692"/>
    </source>
</evidence>
<keyword evidence="7 8" id="KW-0472">Membrane</keyword>
<feature type="topological domain" description="Cytoplasmic" evidence="8">
    <location>
        <begin position="1"/>
        <end position="752"/>
    </location>
</feature>
<dbReference type="InterPro" id="IPR027417">
    <property type="entry name" value="P-loop_NTPase"/>
</dbReference>
<gene>
    <name evidence="8" type="primary">SEY1</name>
    <name evidence="12" type="ORF">BQ2448_6817</name>
</gene>
<evidence type="ECO:0000313" key="12">
    <source>
        <dbReference type="EMBL" id="SCV74385.1"/>
    </source>
</evidence>
<comment type="subcellular location">
    <subcellularLocation>
        <location evidence="8">Endoplasmic reticulum membrane</location>
        <topology evidence="8">Multi-pass membrane protein</topology>
    </subcellularLocation>
    <text evidence="8">Enriched in the cortical ER. Concentrated in punctae along the ER tubules.</text>
</comment>
<feature type="domain" description="GB1/RHD3-type G" evidence="11">
    <location>
        <begin position="118"/>
        <end position="343"/>
    </location>
</feature>
<comment type="similarity">
    <text evidence="8">Belongs to the TRAFAC class dynamin-like GTPase superfamily. GB1/RHD3 GTPase family. RHD3 subfamily.</text>
</comment>
<dbReference type="PANTHER" id="PTHR45923:SF2">
    <property type="entry name" value="PROTEIN SEY1"/>
    <property type="match status" value="1"/>
</dbReference>
<feature type="transmembrane region" description="Helical" evidence="10">
    <location>
        <begin position="777"/>
        <end position="797"/>
    </location>
</feature>
<feature type="topological domain" description="Cytoplasmic" evidence="8">
    <location>
        <begin position="798"/>
        <end position="883"/>
    </location>
</feature>
<proteinExistence type="inferred from homology"/>
<feature type="region of interest" description="Disordered" evidence="9">
    <location>
        <begin position="12"/>
        <end position="62"/>
    </location>
</feature>
<evidence type="ECO:0000256" key="4">
    <source>
        <dbReference type="ARBA" id="ARBA00022824"/>
    </source>
</evidence>
<keyword evidence="2 8" id="KW-0547">Nucleotide-binding</keyword>
<feature type="transmembrane region" description="Helical" evidence="10">
    <location>
        <begin position="753"/>
        <end position="770"/>
    </location>
</feature>
<dbReference type="GO" id="GO:0005789">
    <property type="term" value="C:endoplasmic reticulum membrane"/>
    <property type="evidence" value="ECO:0007669"/>
    <property type="project" value="UniProtKB-SubCell"/>
</dbReference>
<keyword evidence="13" id="KW-1185">Reference proteome</keyword>
<dbReference type="SUPFAM" id="SSF52540">
    <property type="entry name" value="P-loop containing nucleoside triphosphate hydrolases"/>
    <property type="match status" value="1"/>
</dbReference>
<evidence type="ECO:0000256" key="8">
    <source>
        <dbReference type="HAMAP-Rule" id="MF_03109"/>
    </source>
</evidence>
<evidence type="ECO:0000313" key="13">
    <source>
        <dbReference type="Proteomes" id="UP000198372"/>
    </source>
</evidence>
<reference evidence="13" key="1">
    <citation type="submission" date="2016-09" db="EMBL/GenBank/DDBJ databases">
        <authorList>
            <person name="Jeantristanb JTB J.-T."/>
            <person name="Ricardo R."/>
        </authorList>
    </citation>
    <scope>NUCLEOTIDE SEQUENCE [LARGE SCALE GENOMIC DNA]</scope>
</reference>
<dbReference type="PROSITE" id="PS51715">
    <property type="entry name" value="G_GB1_RHD3"/>
    <property type="match status" value="1"/>
</dbReference>
<evidence type="ECO:0000256" key="6">
    <source>
        <dbReference type="ARBA" id="ARBA00023134"/>
    </source>
</evidence>
<feature type="region of interest" description="Disordered" evidence="9">
    <location>
        <begin position="829"/>
        <end position="883"/>
    </location>
</feature>
<sequence>MNQTLDIVAEALANPDSEPFKSALPDSSDQVKKELMNPDSGTVTSTSTSALPSASASAAVNGNGKVEDTVTTTTTTTTIWLNPSMAAMDAKLQVVDENQNFTDQLNSHMADWGLADKGFAYDVVAVFGSQSTGKSTLLNRLFGTKFDVMNESERRQTTKGIWMSKGQDMPVLVMDVEGTDGRERGEDQDFERKSALFSMAVTEVLIVNIWEHQVGLYQGANMGLLKTVFEVNLGLFLAAKEKGKTAGASQDKTLLLFVIRDHIGATPLENLRNTLTADLNRLWDGLSKPAGLESSQITHFFDLAFVTLPHKLLQPQVFEAEVKDLRKRFVDPSNPDYVFHPKYHKRIPADGVSQYMSTIWDAVVTNKDLDLPTQQELLAQFRCDEIANAAFGVFVEASKAFVSNTPGTLVPGLGKGMHNVRSVALERFDTAASRYHAGVYGRKRAELLDKLNTALLPFVQAHLKNLHKIVLKDFRKKVQEGLKVEGYDFAKVVEGTTKEAEREFEKGSKEVLLDETEWSAMETEMQLKEDMVAIADLLRAEETKKMIANIERKFKSQISETVEMSLNKPSPDMWDKVLSAFRKALDKAEETYTRKATSFNCTPEENETALTLLRQRAWLALRAKIDEQTAESVLLVKLKLVFEERFRYDDEGTPRVWKPEDDIDSIFKRAKEEVLGLIPLYTKIAPLDEKNNFVLPSDLTPLNNAGDEDFDFESSLTILREAQAEALSSRFRREADAYYLEAKRSMVSSISQIPVWMYAVLAVLGWNEFIAVLRSPVYFTMLLLAASAAYITIHLGMTGPVFALAKGVSNEVAKTVNDQLHNYFVNQSPEAHAHRQHRRQQQQQRVAVPSTKTSTQDGEVLELKSMESSTIGMESGDEKQKSK</sequence>
<evidence type="ECO:0000259" key="11">
    <source>
        <dbReference type="PROSITE" id="PS51715"/>
    </source>
</evidence>
<dbReference type="EMBL" id="FMSP01000020">
    <property type="protein sequence ID" value="SCV74385.1"/>
    <property type="molecule type" value="Genomic_DNA"/>
</dbReference>
<dbReference type="AlphaFoldDB" id="A0A238FMJ7"/>
<evidence type="ECO:0000256" key="2">
    <source>
        <dbReference type="ARBA" id="ARBA00022741"/>
    </source>
</evidence>
<dbReference type="OrthoDB" id="1597724at2759"/>
<dbReference type="PANTHER" id="PTHR45923">
    <property type="entry name" value="PROTEIN SEY1"/>
    <property type="match status" value="1"/>
</dbReference>
<dbReference type="InterPro" id="IPR030386">
    <property type="entry name" value="G_GB1_RHD3_dom"/>
</dbReference>
<dbReference type="STRING" id="269621.A0A238FMJ7"/>
<evidence type="ECO:0000256" key="9">
    <source>
        <dbReference type="SAM" id="MobiDB-lite"/>
    </source>
</evidence>
<dbReference type="InterPro" id="IPR008803">
    <property type="entry name" value="RHD3/Sey1"/>
</dbReference>
<dbReference type="HAMAP" id="MF_03109">
    <property type="entry name" value="Sey1"/>
    <property type="match status" value="1"/>
</dbReference>
<dbReference type="CDD" id="cd01851">
    <property type="entry name" value="GBP"/>
    <property type="match status" value="1"/>
</dbReference>